<sequence length="337" mass="37474">MQNGFQMVPQSQHFVATPAKRPHVYCSPQPMLKSQFFQGQMGPDYGYYTQQQPAPIQQQQQFAPWDTEDLYRSQWLPQRTPLRPGLYMHEQQPGSQRKELFETVTQPQQMVPMMDLTAHSQAPQFSNQHIYQAAVNEYGYTEPNFYLDASSAQQNADTYYQTGTGYQRTVEAESEETGVGAGLPDEDLLELFNRHVESTEEQNAPVSDIGESLSADSGLGGSESDPRQLYSAPQSQAPTSESQECVRLASSVDSGVFTSPGSCCSQQDMQPQHFAMPSFPQQICMVSGTRYPVNFNANNTNFDSSSPAIHSMLNASPQPRFLAQPHLDDLPCDASAS</sequence>
<accession>A0ABD2QNF9</accession>
<evidence type="ECO:0000256" key="1">
    <source>
        <dbReference type="SAM" id="MobiDB-lite"/>
    </source>
</evidence>
<dbReference type="EMBL" id="JBJKFK010000012">
    <property type="protein sequence ID" value="KAL3321070.1"/>
    <property type="molecule type" value="Genomic_DNA"/>
</dbReference>
<evidence type="ECO:0000313" key="2">
    <source>
        <dbReference type="EMBL" id="KAL3321070.1"/>
    </source>
</evidence>
<evidence type="ECO:0000313" key="3">
    <source>
        <dbReference type="Proteomes" id="UP001626550"/>
    </source>
</evidence>
<organism evidence="2 3">
    <name type="scientific">Cichlidogyrus casuarinus</name>
    <dbReference type="NCBI Taxonomy" id="1844966"/>
    <lineage>
        <taxon>Eukaryota</taxon>
        <taxon>Metazoa</taxon>
        <taxon>Spiralia</taxon>
        <taxon>Lophotrochozoa</taxon>
        <taxon>Platyhelminthes</taxon>
        <taxon>Monogenea</taxon>
        <taxon>Monopisthocotylea</taxon>
        <taxon>Dactylogyridea</taxon>
        <taxon>Ancyrocephalidae</taxon>
        <taxon>Cichlidogyrus</taxon>
    </lineage>
</organism>
<proteinExistence type="predicted"/>
<comment type="caution">
    <text evidence="2">The sequence shown here is derived from an EMBL/GenBank/DDBJ whole genome shotgun (WGS) entry which is preliminary data.</text>
</comment>
<evidence type="ECO:0008006" key="4">
    <source>
        <dbReference type="Google" id="ProtNLM"/>
    </source>
</evidence>
<dbReference type="AlphaFoldDB" id="A0ABD2QNF9"/>
<gene>
    <name evidence="2" type="ORF">Ciccas_000233</name>
</gene>
<feature type="region of interest" description="Disordered" evidence="1">
    <location>
        <begin position="198"/>
        <end position="245"/>
    </location>
</feature>
<name>A0ABD2QNF9_9PLAT</name>
<reference evidence="2 3" key="1">
    <citation type="submission" date="2024-11" db="EMBL/GenBank/DDBJ databases">
        <title>Adaptive evolution of stress response genes in parasites aligns with host niche diversity.</title>
        <authorList>
            <person name="Hahn C."/>
            <person name="Resl P."/>
        </authorList>
    </citation>
    <scope>NUCLEOTIDE SEQUENCE [LARGE SCALE GENOMIC DNA]</scope>
    <source>
        <strain evidence="2">EGGRZ-B1_66</strain>
        <tissue evidence="2">Body</tissue>
    </source>
</reference>
<dbReference type="Proteomes" id="UP001626550">
    <property type="component" value="Unassembled WGS sequence"/>
</dbReference>
<protein>
    <recommendedName>
        <fullName evidence="4">Aryl hydrocarbon receptor nuclear translocator</fullName>
    </recommendedName>
</protein>
<feature type="compositionally biased region" description="Polar residues" evidence="1">
    <location>
        <begin position="231"/>
        <end position="243"/>
    </location>
</feature>
<keyword evidence="3" id="KW-1185">Reference proteome</keyword>